<evidence type="ECO:0000313" key="2">
    <source>
        <dbReference type="Proteomes" id="UP000324870"/>
    </source>
</evidence>
<evidence type="ECO:0000313" key="1">
    <source>
        <dbReference type="EMBL" id="KAA3158804.1"/>
    </source>
</evidence>
<dbReference type="RefSeq" id="WP_130063235.1">
    <property type="nucleotide sequence ID" value="NZ_RCXA01000018.1"/>
</dbReference>
<dbReference type="Proteomes" id="UP000324870">
    <property type="component" value="Unassembled WGS sequence"/>
</dbReference>
<comment type="caution">
    <text evidence="1">The sequence shown here is derived from an EMBL/GenBank/DDBJ whole genome shotgun (WGS) entry which is preliminary data.</text>
</comment>
<reference evidence="1 2" key="1">
    <citation type="journal article" date="2019" name="Nat. Med.">
        <title>A library of human gut bacterial isolates paired with longitudinal multiomics data enables mechanistic microbiome research.</title>
        <authorList>
            <person name="Poyet M."/>
            <person name="Groussin M."/>
            <person name="Gibbons S.M."/>
            <person name="Avila-Pacheco J."/>
            <person name="Jiang X."/>
            <person name="Kearney S.M."/>
            <person name="Perrotta A.R."/>
            <person name="Berdy B."/>
            <person name="Zhao S."/>
            <person name="Lieberman T.D."/>
            <person name="Swanson P.K."/>
            <person name="Smith M."/>
            <person name="Roesemann S."/>
            <person name="Alexander J.E."/>
            <person name="Rich S.A."/>
            <person name="Livny J."/>
            <person name="Vlamakis H."/>
            <person name="Clish C."/>
            <person name="Bullock K."/>
            <person name="Deik A."/>
            <person name="Scott J."/>
            <person name="Pierce K.A."/>
            <person name="Xavier R.J."/>
            <person name="Alm E.J."/>
        </authorList>
    </citation>
    <scope>NUCLEOTIDE SEQUENCE [LARGE SCALE GENOMIC DNA]</scope>
    <source>
        <strain evidence="1 2">BIOML-A1</strain>
    </source>
</reference>
<protein>
    <submittedName>
        <fullName evidence="1">Uncharacterized protein</fullName>
    </submittedName>
</protein>
<name>A0ABQ6S2G3_9BACT</name>
<keyword evidence="2" id="KW-1185">Reference proteome</keyword>
<sequence length="140" mass="16399">MNTQYCTTTASPVLTFEEYHDIPSEHITGQRSPFSQRARTLMDVDLKLIYRAIREAIQKDMRGDEDKRVYTVAYKIYDIKAIHHYETHEEQGGDSYMGICETYFEVDRDTIEIIEVKDIDGGMHAGQLRRLKEYGERNNL</sequence>
<proteinExistence type="predicted"/>
<dbReference type="EMBL" id="VVND01000015">
    <property type="protein sequence ID" value="KAA3158804.1"/>
    <property type="molecule type" value="Genomic_DNA"/>
</dbReference>
<organism evidence="1 2">
    <name type="scientific">Alistipes finegoldii</name>
    <dbReference type="NCBI Taxonomy" id="214856"/>
    <lineage>
        <taxon>Bacteria</taxon>
        <taxon>Pseudomonadati</taxon>
        <taxon>Bacteroidota</taxon>
        <taxon>Bacteroidia</taxon>
        <taxon>Bacteroidales</taxon>
        <taxon>Rikenellaceae</taxon>
        <taxon>Alistipes</taxon>
    </lineage>
</organism>
<gene>
    <name evidence="1" type="ORF">F2A26_09690</name>
</gene>
<accession>A0ABQ6S2G3</accession>